<comment type="catalytic activity">
    <reaction evidence="12 13">
        <text>tRNA(Cys) + L-cysteine + ATP = L-cysteinyl-tRNA(Cys) + AMP + diphosphate</text>
        <dbReference type="Rhea" id="RHEA:17773"/>
        <dbReference type="Rhea" id="RHEA-COMP:9661"/>
        <dbReference type="Rhea" id="RHEA-COMP:9679"/>
        <dbReference type="ChEBI" id="CHEBI:30616"/>
        <dbReference type="ChEBI" id="CHEBI:33019"/>
        <dbReference type="ChEBI" id="CHEBI:35235"/>
        <dbReference type="ChEBI" id="CHEBI:78442"/>
        <dbReference type="ChEBI" id="CHEBI:78517"/>
        <dbReference type="ChEBI" id="CHEBI:456215"/>
        <dbReference type="EC" id="6.1.1.16"/>
    </reaction>
</comment>
<evidence type="ECO:0000313" key="16">
    <source>
        <dbReference type="EMBL" id="OLO48672.1"/>
    </source>
</evidence>
<dbReference type="Pfam" id="PF01406">
    <property type="entry name" value="tRNA-synt_1e"/>
    <property type="match status" value="1"/>
</dbReference>
<feature type="binding site" evidence="13">
    <location>
        <position position="269"/>
    </location>
    <ligand>
        <name>Zn(2+)</name>
        <dbReference type="ChEBI" id="CHEBI:29105"/>
    </ligand>
</feature>
<comment type="subcellular location">
    <subcellularLocation>
        <location evidence="1 13">Cytoplasm</location>
    </subcellularLocation>
</comment>
<keyword evidence="6 13" id="KW-0479">Metal-binding</keyword>
<dbReference type="SUPFAM" id="SSF47323">
    <property type="entry name" value="Anticodon-binding domain of a subclass of class I aminoacyl-tRNA synthetases"/>
    <property type="match status" value="1"/>
</dbReference>
<evidence type="ECO:0000256" key="1">
    <source>
        <dbReference type="ARBA" id="ARBA00004496"/>
    </source>
</evidence>
<comment type="similarity">
    <text evidence="2 13">Belongs to the class-I aminoacyl-tRNA synthetase family.</text>
</comment>
<keyword evidence="7 13" id="KW-0547">Nucleotide-binding</keyword>
<feature type="binding site" evidence="13">
    <location>
        <position position="53"/>
    </location>
    <ligand>
        <name>Zn(2+)</name>
        <dbReference type="ChEBI" id="CHEBI:29105"/>
    </ligand>
</feature>
<evidence type="ECO:0000256" key="8">
    <source>
        <dbReference type="ARBA" id="ARBA00022833"/>
    </source>
</evidence>
<dbReference type="PRINTS" id="PR00983">
    <property type="entry name" value="TRNASYNTHCYS"/>
</dbReference>
<evidence type="ECO:0000256" key="5">
    <source>
        <dbReference type="ARBA" id="ARBA00022598"/>
    </source>
</evidence>
<comment type="subunit">
    <text evidence="3 13">Monomer.</text>
</comment>
<dbReference type="InterPro" id="IPR024909">
    <property type="entry name" value="Cys-tRNA/MSH_ligase"/>
</dbReference>
<dbReference type="GO" id="GO:0004817">
    <property type="term" value="F:cysteine-tRNA ligase activity"/>
    <property type="evidence" value="ECO:0007669"/>
    <property type="project" value="UniProtKB-UniRule"/>
</dbReference>
<dbReference type="FunFam" id="3.40.50.620:FF:000068">
    <property type="entry name" value="Cysteine--tRNA ligase"/>
    <property type="match status" value="1"/>
</dbReference>
<evidence type="ECO:0000256" key="11">
    <source>
        <dbReference type="ARBA" id="ARBA00023146"/>
    </source>
</evidence>
<feature type="domain" description="Cysteinyl-tRNA synthetase class Ia DALR" evidence="15">
    <location>
        <begin position="387"/>
        <end position="457"/>
    </location>
</feature>
<dbReference type="Gene3D" id="3.40.50.620">
    <property type="entry name" value="HUPs"/>
    <property type="match status" value="1"/>
</dbReference>
<dbReference type="InterPro" id="IPR015273">
    <property type="entry name" value="Cys-tRNA-synt_Ia_DALR"/>
</dbReference>
<organism evidence="16 17">
    <name type="scientific">Actinomyces oris</name>
    <dbReference type="NCBI Taxonomy" id="544580"/>
    <lineage>
        <taxon>Bacteria</taxon>
        <taxon>Bacillati</taxon>
        <taxon>Actinomycetota</taxon>
        <taxon>Actinomycetes</taxon>
        <taxon>Actinomycetales</taxon>
        <taxon>Actinomycetaceae</taxon>
        <taxon>Actinomyces</taxon>
    </lineage>
</organism>
<dbReference type="CDD" id="cd00672">
    <property type="entry name" value="CysRS_core"/>
    <property type="match status" value="1"/>
</dbReference>
<dbReference type="EC" id="6.1.1.16" evidence="13"/>
<dbReference type="InterPro" id="IPR014729">
    <property type="entry name" value="Rossmann-like_a/b/a_fold"/>
</dbReference>
<evidence type="ECO:0000256" key="10">
    <source>
        <dbReference type="ARBA" id="ARBA00022917"/>
    </source>
</evidence>
<dbReference type="SMART" id="SM00840">
    <property type="entry name" value="DALR_2"/>
    <property type="match status" value="1"/>
</dbReference>
<feature type="binding site" evidence="13">
    <location>
        <position position="244"/>
    </location>
    <ligand>
        <name>Zn(2+)</name>
        <dbReference type="ChEBI" id="CHEBI:29105"/>
    </ligand>
</feature>
<dbReference type="GO" id="GO:0005829">
    <property type="term" value="C:cytosol"/>
    <property type="evidence" value="ECO:0007669"/>
    <property type="project" value="TreeGrafter"/>
</dbReference>
<accession>A0A1Q8VKQ7</accession>
<dbReference type="InterPro" id="IPR015803">
    <property type="entry name" value="Cys-tRNA-ligase"/>
</dbReference>
<evidence type="ECO:0000256" key="7">
    <source>
        <dbReference type="ARBA" id="ARBA00022741"/>
    </source>
</evidence>
<dbReference type="AlphaFoldDB" id="A0A1Q8VKQ7"/>
<comment type="cofactor">
    <cofactor evidence="13">
        <name>Zn(2+)</name>
        <dbReference type="ChEBI" id="CHEBI:29105"/>
    </cofactor>
    <text evidence="13">Binds 1 zinc ion per subunit.</text>
</comment>
<dbReference type="GO" id="GO:0006423">
    <property type="term" value="P:cysteinyl-tRNA aminoacylation"/>
    <property type="evidence" value="ECO:0007669"/>
    <property type="project" value="UniProtKB-UniRule"/>
</dbReference>
<dbReference type="SUPFAM" id="SSF52374">
    <property type="entry name" value="Nucleotidylyl transferase"/>
    <property type="match status" value="1"/>
</dbReference>
<evidence type="ECO:0000256" key="12">
    <source>
        <dbReference type="ARBA" id="ARBA00047398"/>
    </source>
</evidence>
<dbReference type="PANTHER" id="PTHR10890:SF30">
    <property type="entry name" value="CYSTEINE--TRNA LIGASE"/>
    <property type="match status" value="1"/>
</dbReference>
<dbReference type="InterPro" id="IPR009080">
    <property type="entry name" value="tRNAsynth_Ia_anticodon-bd"/>
</dbReference>
<feature type="binding site" evidence="13">
    <location>
        <position position="303"/>
    </location>
    <ligand>
        <name>ATP</name>
        <dbReference type="ChEBI" id="CHEBI:30616"/>
    </ligand>
</feature>
<evidence type="ECO:0000256" key="9">
    <source>
        <dbReference type="ARBA" id="ARBA00022840"/>
    </source>
</evidence>
<evidence type="ECO:0000256" key="6">
    <source>
        <dbReference type="ARBA" id="ARBA00022723"/>
    </source>
</evidence>
<dbReference type="RefSeq" id="WP_075418517.1">
    <property type="nucleotide sequence ID" value="NZ_MSKL01000023.1"/>
</dbReference>
<feature type="short sequence motif" description="'KMSKS' region" evidence="13">
    <location>
        <begin position="300"/>
        <end position="304"/>
    </location>
</feature>
<evidence type="ECO:0000259" key="15">
    <source>
        <dbReference type="SMART" id="SM00840"/>
    </source>
</evidence>
<dbReference type="Gene3D" id="1.20.120.1910">
    <property type="entry name" value="Cysteine-tRNA ligase, C-terminal anti-codon recognition domain"/>
    <property type="match status" value="1"/>
</dbReference>
<feature type="short sequence motif" description="'HIGH' region" evidence="13">
    <location>
        <begin position="55"/>
        <end position="65"/>
    </location>
</feature>
<gene>
    <name evidence="13" type="primary">cysS</name>
    <name evidence="16" type="ORF">BKH28_08970</name>
</gene>
<keyword evidence="10 13" id="KW-0648">Protein biosynthesis</keyword>
<proteinExistence type="inferred from homology"/>
<dbReference type="GO" id="GO:0008270">
    <property type="term" value="F:zinc ion binding"/>
    <property type="evidence" value="ECO:0007669"/>
    <property type="project" value="UniProtKB-UniRule"/>
</dbReference>
<dbReference type="GO" id="GO:0005524">
    <property type="term" value="F:ATP binding"/>
    <property type="evidence" value="ECO:0007669"/>
    <property type="project" value="UniProtKB-UniRule"/>
</dbReference>
<keyword evidence="11 13" id="KW-0030">Aminoacyl-tRNA synthetase</keyword>
<dbReference type="HAMAP" id="MF_00041">
    <property type="entry name" value="Cys_tRNA_synth"/>
    <property type="match status" value="1"/>
</dbReference>
<dbReference type="Pfam" id="PF09190">
    <property type="entry name" value="DALR_2"/>
    <property type="match status" value="1"/>
</dbReference>
<evidence type="ECO:0000313" key="17">
    <source>
        <dbReference type="Proteomes" id="UP000186394"/>
    </source>
</evidence>
<keyword evidence="4 13" id="KW-0963">Cytoplasm</keyword>
<dbReference type="InterPro" id="IPR056411">
    <property type="entry name" value="CysS_C"/>
</dbReference>
<keyword evidence="5 13" id="KW-0436">Ligase</keyword>
<dbReference type="Proteomes" id="UP000186394">
    <property type="component" value="Unassembled WGS sequence"/>
</dbReference>
<reference evidence="16 17" key="1">
    <citation type="submission" date="2016-12" db="EMBL/GenBank/DDBJ databases">
        <title>Genomic comparison of strains in the 'Actinomyces naeslundii' group.</title>
        <authorList>
            <person name="Mughal S.R."/>
            <person name="Do T."/>
            <person name="Gilbert S.C."/>
            <person name="Witherden E.A."/>
            <person name="Didelot X."/>
            <person name="Beighton D."/>
        </authorList>
    </citation>
    <scope>NUCLEOTIDE SEQUENCE [LARGE SCALE GENOMIC DNA]</scope>
    <source>
        <strain evidence="16 17">P6N</strain>
    </source>
</reference>
<keyword evidence="9 13" id="KW-0067">ATP-binding</keyword>
<dbReference type="EMBL" id="MSKL01000023">
    <property type="protein sequence ID" value="OLO48672.1"/>
    <property type="molecule type" value="Genomic_DNA"/>
</dbReference>
<evidence type="ECO:0000256" key="4">
    <source>
        <dbReference type="ARBA" id="ARBA00022490"/>
    </source>
</evidence>
<dbReference type="OrthoDB" id="9815130at2"/>
<evidence type="ECO:0000256" key="14">
    <source>
        <dbReference type="SAM" id="MobiDB-lite"/>
    </source>
</evidence>
<feature type="region of interest" description="Disordered" evidence="14">
    <location>
        <begin position="1"/>
        <end position="21"/>
    </location>
</feature>
<feature type="binding site" evidence="13">
    <location>
        <position position="273"/>
    </location>
    <ligand>
        <name>Zn(2+)</name>
        <dbReference type="ChEBI" id="CHEBI:29105"/>
    </ligand>
</feature>
<comment type="caution">
    <text evidence="16">The sequence shown here is derived from an EMBL/GenBank/DDBJ whole genome shotgun (WGS) entry which is preliminary data.</text>
</comment>
<dbReference type="Pfam" id="PF23493">
    <property type="entry name" value="CysS_C"/>
    <property type="match status" value="1"/>
</dbReference>
<evidence type="ECO:0000256" key="3">
    <source>
        <dbReference type="ARBA" id="ARBA00011245"/>
    </source>
</evidence>
<evidence type="ECO:0000256" key="2">
    <source>
        <dbReference type="ARBA" id="ARBA00005594"/>
    </source>
</evidence>
<sequence>MSTTPTEPPESTGPAASPASAGAPALRLYDSAARAIVPLAPTATPGLVTIYLCGATVQGSPHIGHMRSGIAFDVLRRWLERSGQEVHLIRNVTDIDDKILSKSAAAEPPVPWWAWAQRFEREFDAAYRALGVAAPTYEPRATGHIPEMIDLVQRLLDAGHAYVGESGNVYYDVRSLPDYGSLTNQRLEDLATTEDESQLDDDVEADKRDPRDFALWKAAKPTEPADAAWDAPWGRGRPGWHLECSAMSRRYLGETFDIHGGGIDLRFPHHENEQAQSHGAGWGFARHWVHNAWVTIKGEKMSKSLGNSLVVAELLKRYDAAVLRLALGTVHHRSTVEFSEETLADAAALWERLSGAILRAYEFCDGGGTNPVDAPAEQVRARSLPAEFTAAMDEDLNLAGAMAVVHATLKALNVALTKAAPSGGQGADADLHASVVDLALDLRAQLDVLGLDPLAEPWRARVLDGVGSSHGGAAMEALDRLIRHDLEERAQARAAKDWSRADALRDKLTGAGVVVEDSPSGARWHLA</sequence>
<dbReference type="PANTHER" id="PTHR10890">
    <property type="entry name" value="CYSTEINYL-TRNA SYNTHETASE"/>
    <property type="match status" value="1"/>
</dbReference>
<protein>
    <recommendedName>
        <fullName evidence="13">Cysteine--tRNA ligase</fullName>
        <ecNumber evidence="13">6.1.1.16</ecNumber>
    </recommendedName>
    <alternativeName>
        <fullName evidence="13">Cysteinyl-tRNA synthetase</fullName>
        <shortName evidence="13">CysRS</shortName>
    </alternativeName>
</protein>
<dbReference type="InterPro" id="IPR032678">
    <property type="entry name" value="tRNA-synt_1_cat_dom"/>
</dbReference>
<name>A0A1Q8VKQ7_9ACTO</name>
<dbReference type="NCBIfam" id="TIGR00435">
    <property type="entry name" value="cysS"/>
    <property type="match status" value="1"/>
</dbReference>
<keyword evidence="8 13" id="KW-0862">Zinc</keyword>
<evidence type="ECO:0000256" key="13">
    <source>
        <dbReference type="HAMAP-Rule" id="MF_00041"/>
    </source>
</evidence>